<dbReference type="Proteomes" id="UP000324705">
    <property type="component" value="Chromosome 5B"/>
</dbReference>
<protein>
    <recommendedName>
        <fullName evidence="3">DEAD-box RNA helicase Q domain-containing protein</fullName>
    </recommendedName>
</protein>
<dbReference type="Gramene" id="TRITD5Bv1G121310.1">
    <property type="protein sequence ID" value="TRITD5Bv1G121310.1"/>
    <property type="gene ID" value="TRITD5Bv1G121310"/>
</dbReference>
<proteinExistence type="predicted"/>
<evidence type="ECO:0000313" key="2">
    <source>
        <dbReference type="Proteomes" id="UP000324705"/>
    </source>
</evidence>
<name>A0A9R1ALC2_TRITD</name>
<gene>
    <name evidence="1" type="ORF">TRITD_5Bv1G121310</name>
</gene>
<sequence>MALSHLRHAPLALRLALPSIACSSPATRRLLLFAPARPWRLLSTASKPRSLATSAAAEADNTSVGTDGFFAEDSTSWKSLGISDRLASALHGTGLERPSLVQVTLVAPRRCRSLHSACSTKCLSPRCNVFIYLFSVSFSVGRSNLLYVSSSTVAV</sequence>
<reference evidence="1 2" key="1">
    <citation type="submission" date="2017-09" db="EMBL/GenBank/DDBJ databases">
        <authorList>
            <consortium name="International Durum Wheat Genome Sequencing Consortium (IDWGSC)"/>
            <person name="Milanesi L."/>
        </authorList>
    </citation>
    <scope>NUCLEOTIDE SEQUENCE [LARGE SCALE GENOMIC DNA]</scope>
    <source>
        <strain evidence="2">cv. Svevo</strain>
    </source>
</reference>
<evidence type="ECO:0008006" key="3">
    <source>
        <dbReference type="Google" id="ProtNLM"/>
    </source>
</evidence>
<dbReference type="EMBL" id="LT934120">
    <property type="protein sequence ID" value="VAI32142.1"/>
    <property type="molecule type" value="Genomic_DNA"/>
</dbReference>
<keyword evidence="2" id="KW-1185">Reference proteome</keyword>
<dbReference type="AlphaFoldDB" id="A0A9R1ALC2"/>
<organism evidence="1 2">
    <name type="scientific">Triticum turgidum subsp. durum</name>
    <name type="common">Durum wheat</name>
    <name type="synonym">Triticum durum</name>
    <dbReference type="NCBI Taxonomy" id="4567"/>
    <lineage>
        <taxon>Eukaryota</taxon>
        <taxon>Viridiplantae</taxon>
        <taxon>Streptophyta</taxon>
        <taxon>Embryophyta</taxon>
        <taxon>Tracheophyta</taxon>
        <taxon>Spermatophyta</taxon>
        <taxon>Magnoliopsida</taxon>
        <taxon>Liliopsida</taxon>
        <taxon>Poales</taxon>
        <taxon>Poaceae</taxon>
        <taxon>BOP clade</taxon>
        <taxon>Pooideae</taxon>
        <taxon>Triticodae</taxon>
        <taxon>Triticeae</taxon>
        <taxon>Triticinae</taxon>
        <taxon>Triticum</taxon>
    </lineage>
</organism>
<accession>A0A9R1ALC2</accession>
<evidence type="ECO:0000313" key="1">
    <source>
        <dbReference type="EMBL" id="VAI32142.1"/>
    </source>
</evidence>